<sequence>MITEERKQLYELLAKQAFIHIESDFDAKIDFRISDVIESETKAKEFIDIQKGHRGAQNTTIVGTLLGKRYSVLAMGIYSLLIRRGIMIDTSPHFIGIKLEEGKPNRYFIEEKALMDVSYLSVDQVHEYIRTFLKGHFEPFFNAVATAARCKAEHLHSLVAHNLFQPSLLLEREKLADPQTIQDYLDLFTTDQLFEKKGENPLAFTFQLHNPEDGDPFYIRKHCCLSYLLHDRDLAHCCGTCPHLFKNSKKEKAKPN</sequence>
<dbReference type="Proteomes" id="UP000571017">
    <property type="component" value="Unassembled WGS sequence"/>
</dbReference>
<accession>A0A838CV60</accession>
<organism evidence="1 2">
    <name type="scientific">Halobacillus locisalis</name>
    <dbReference type="NCBI Taxonomy" id="220753"/>
    <lineage>
        <taxon>Bacteria</taxon>
        <taxon>Bacillati</taxon>
        <taxon>Bacillota</taxon>
        <taxon>Bacilli</taxon>
        <taxon>Bacillales</taxon>
        <taxon>Bacillaceae</taxon>
        <taxon>Halobacillus</taxon>
    </lineage>
</organism>
<keyword evidence="2" id="KW-1185">Reference proteome</keyword>
<comment type="caution">
    <text evidence="1">The sequence shown here is derived from an EMBL/GenBank/DDBJ whole genome shotgun (WGS) entry which is preliminary data.</text>
</comment>
<protein>
    <recommendedName>
        <fullName evidence="3">Ferric iron reductase protein FhuF, involved in iron transport</fullName>
    </recommendedName>
</protein>
<evidence type="ECO:0008006" key="3">
    <source>
        <dbReference type="Google" id="ProtNLM"/>
    </source>
</evidence>
<evidence type="ECO:0000313" key="2">
    <source>
        <dbReference type="Proteomes" id="UP000571017"/>
    </source>
</evidence>
<reference evidence="1 2" key="1">
    <citation type="journal article" date="2004" name="Extremophiles">
        <title>Halobacillus locisalis sp. nov., a halophilic bacterium isolated from a marine solar saltern of the Yellow Sea in Korea.</title>
        <authorList>
            <person name="Yoon J.H."/>
            <person name="Kang K.H."/>
            <person name="Oh T.K."/>
            <person name="Park Y.H."/>
        </authorList>
    </citation>
    <scope>NUCLEOTIDE SEQUENCE [LARGE SCALE GENOMIC DNA]</scope>
    <source>
        <strain evidence="1 2">KCTC 3788</strain>
    </source>
</reference>
<dbReference type="EMBL" id="JACEFG010000003">
    <property type="protein sequence ID" value="MBA2175860.1"/>
    <property type="molecule type" value="Genomic_DNA"/>
</dbReference>
<gene>
    <name evidence="1" type="ORF">H0266_13260</name>
</gene>
<dbReference type="AlphaFoldDB" id="A0A838CV60"/>
<name>A0A838CV60_9BACI</name>
<dbReference type="RefSeq" id="WP_181472919.1">
    <property type="nucleotide sequence ID" value="NZ_JACEFG010000003.1"/>
</dbReference>
<evidence type="ECO:0000313" key="1">
    <source>
        <dbReference type="EMBL" id="MBA2175860.1"/>
    </source>
</evidence>
<proteinExistence type="predicted"/>